<keyword evidence="1" id="KW-0812">Transmembrane</keyword>
<protein>
    <submittedName>
        <fullName evidence="2">Uncharacterized protein</fullName>
    </submittedName>
</protein>
<keyword evidence="1" id="KW-0472">Membrane</keyword>
<dbReference type="AlphaFoldDB" id="A0A495M2V9"/>
<organism evidence="2 3">
    <name type="scientific">Flavobacterium endophyticum</name>
    <dbReference type="NCBI Taxonomy" id="1540163"/>
    <lineage>
        <taxon>Bacteria</taxon>
        <taxon>Pseudomonadati</taxon>
        <taxon>Bacteroidota</taxon>
        <taxon>Flavobacteriia</taxon>
        <taxon>Flavobacteriales</taxon>
        <taxon>Flavobacteriaceae</taxon>
        <taxon>Flavobacterium</taxon>
    </lineage>
</organism>
<comment type="caution">
    <text evidence="2">The sequence shown here is derived from an EMBL/GenBank/DDBJ whole genome shotgun (WGS) entry which is preliminary data.</text>
</comment>
<evidence type="ECO:0000313" key="3">
    <source>
        <dbReference type="Proteomes" id="UP000277579"/>
    </source>
</evidence>
<dbReference type="Proteomes" id="UP000277579">
    <property type="component" value="Unassembled WGS sequence"/>
</dbReference>
<feature type="transmembrane region" description="Helical" evidence="1">
    <location>
        <begin position="118"/>
        <end position="137"/>
    </location>
</feature>
<name>A0A495M2V9_9FLAO</name>
<sequence>MNLFLLMSELELFQFLKQEVLLTYQKQYPYFQGNWKSFSSQDIQNLIESISEKTKQSISEKWIYTHLKPELNSKLPRKDMLDILSQFSGFSGWDEFVFKNREVAFEEKIKLPKKSNKNYFIIVGIVVASTIAGLLLYSKKKTTQKFQLKNQFTNETISTKEVKAYTIENNKKVEVPIQNAEIEVELKDEKTKVVIQSPYYKKQEVEIAKVSGKNEILLQPDDYAMMLKAFMKSDIKDWETRKIQLDKILSVDLEVIVILKNDLGIEYFNKKEFSEKLIVPTESLKKMQILEIKNNEAGKIEFIRIKQ</sequence>
<reference evidence="2 3" key="1">
    <citation type="submission" date="2018-10" db="EMBL/GenBank/DDBJ databases">
        <title>Genomic Encyclopedia of Archaeal and Bacterial Type Strains, Phase II (KMG-II): from individual species to whole genera.</title>
        <authorList>
            <person name="Goeker M."/>
        </authorList>
    </citation>
    <scope>NUCLEOTIDE SEQUENCE [LARGE SCALE GENOMIC DNA]</scope>
    <source>
        <strain evidence="2 3">DSM 29537</strain>
    </source>
</reference>
<evidence type="ECO:0000313" key="2">
    <source>
        <dbReference type="EMBL" id="RKS20376.1"/>
    </source>
</evidence>
<keyword evidence="3" id="KW-1185">Reference proteome</keyword>
<gene>
    <name evidence="2" type="ORF">CLV94_2755</name>
</gene>
<keyword evidence="1" id="KW-1133">Transmembrane helix</keyword>
<proteinExistence type="predicted"/>
<dbReference type="EMBL" id="RBLC01000004">
    <property type="protein sequence ID" value="RKS20376.1"/>
    <property type="molecule type" value="Genomic_DNA"/>
</dbReference>
<accession>A0A495M2V9</accession>
<evidence type="ECO:0000256" key="1">
    <source>
        <dbReference type="SAM" id="Phobius"/>
    </source>
</evidence>